<dbReference type="EMBL" id="GBRH01264119">
    <property type="protein sequence ID" value="JAD33776.1"/>
    <property type="molecule type" value="Transcribed_RNA"/>
</dbReference>
<reference evidence="1" key="2">
    <citation type="journal article" date="2015" name="Data Brief">
        <title>Shoot transcriptome of the giant reed, Arundo donax.</title>
        <authorList>
            <person name="Barrero R.A."/>
            <person name="Guerrero F.D."/>
            <person name="Moolhuijzen P."/>
            <person name="Goolsby J.A."/>
            <person name="Tidwell J."/>
            <person name="Bellgard S.E."/>
            <person name="Bellgard M.I."/>
        </authorList>
    </citation>
    <scope>NUCLEOTIDE SEQUENCE</scope>
    <source>
        <tissue evidence="1">Shoot tissue taken approximately 20 cm above the soil surface</tissue>
    </source>
</reference>
<name>A0A0A8Z4N5_ARUDO</name>
<evidence type="ECO:0000313" key="1">
    <source>
        <dbReference type="EMBL" id="JAD33776.1"/>
    </source>
</evidence>
<proteinExistence type="predicted"/>
<reference evidence="1" key="1">
    <citation type="submission" date="2014-09" db="EMBL/GenBank/DDBJ databases">
        <authorList>
            <person name="Magalhaes I.L.F."/>
            <person name="Oliveira U."/>
            <person name="Santos F.R."/>
            <person name="Vidigal T.H.D.A."/>
            <person name="Brescovit A.D."/>
            <person name="Santos A.J."/>
        </authorList>
    </citation>
    <scope>NUCLEOTIDE SEQUENCE</scope>
    <source>
        <tissue evidence="1">Shoot tissue taken approximately 20 cm above the soil surface</tissue>
    </source>
</reference>
<protein>
    <submittedName>
        <fullName evidence="1">Uncharacterized protein</fullName>
    </submittedName>
</protein>
<organism evidence="1">
    <name type="scientific">Arundo donax</name>
    <name type="common">Giant reed</name>
    <name type="synonym">Donax arundinaceus</name>
    <dbReference type="NCBI Taxonomy" id="35708"/>
    <lineage>
        <taxon>Eukaryota</taxon>
        <taxon>Viridiplantae</taxon>
        <taxon>Streptophyta</taxon>
        <taxon>Embryophyta</taxon>
        <taxon>Tracheophyta</taxon>
        <taxon>Spermatophyta</taxon>
        <taxon>Magnoliopsida</taxon>
        <taxon>Liliopsida</taxon>
        <taxon>Poales</taxon>
        <taxon>Poaceae</taxon>
        <taxon>PACMAD clade</taxon>
        <taxon>Arundinoideae</taxon>
        <taxon>Arundineae</taxon>
        <taxon>Arundo</taxon>
    </lineage>
</organism>
<sequence length="23" mass="2542">MIKGASYICPLHKLLLGEPTFLP</sequence>
<dbReference type="AlphaFoldDB" id="A0A0A8Z4N5"/>
<accession>A0A0A8Z4N5</accession>